<dbReference type="Proteomes" id="UP000265520">
    <property type="component" value="Unassembled WGS sequence"/>
</dbReference>
<reference evidence="2 3" key="1">
    <citation type="journal article" date="2018" name="Front. Plant Sci.">
        <title>Red Clover (Trifolium pratense) and Zigzag Clover (T. medium) - A Picture of Genomic Similarities and Differences.</title>
        <authorList>
            <person name="Dluhosova J."/>
            <person name="Istvanek J."/>
            <person name="Nedelnik J."/>
            <person name="Repkova J."/>
        </authorList>
    </citation>
    <scope>NUCLEOTIDE SEQUENCE [LARGE SCALE GENOMIC DNA]</scope>
    <source>
        <strain evidence="3">cv. 10/8</strain>
        <tissue evidence="2">Leaf</tissue>
    </source>
</reference>
<feature type="compositionally biased region" description="Basic and acidic residues" evidence="1">
    <location>
        <begin position="19"/>
        <end position="30"/>
    </location>
</feature>
<evidence type="ECO:0000256" key="1">
    <source>
        <dbReference type="SAM" id="MobiDB-lite"/>
    </source>
</evidence>
<proteinExistence type="predicted"/>
<feature type="region of interest" description="Disordered" evidence="1">
    <location>
        <begin position="1"/>
        <end position="37"/>
    </location>
</feature>
<name>A0A392VET2_9FABA</name>
<dbReference type="AlphaFoldDB" id="A0A392VET2"/>
<sequence length="37" mass="4216">MDKHLYRSGGKHVALRPADLNRSEASENQKRTGIQHN</sequence>
<organism evidence="2 3">
    <name type="scientific">Trifolium medium</name>
    <dbReference type="NCBI Taxonomy" id="97028"/>
    <lineage>
        <taxon>Eukaryota</taxon>
        <taxon>Viridiplantae</taxon>
        <taxon>Streptophyta</taxon>
        <taxon>Embryophyta</taxon>
        <taxon>Tracheophyta</taxon>
        <taxon>Spermatophyta</taxon>
        <taxon>Magnoliopsida</taxon>
        <taxon>eudicotyledons</taxon>
        <taxon>Gunneridae</taxon>
        <taxon>Pentapetalae</taxon>
        <taxon>rosids</taxon>
        <taxon>fabids</taxon>
        <taxon>Fabales</taxon>
        <taxon>Fabaceae</taxon>
        <taxon>Papilionoideae</taxon>
        <taxon>50 kb inversion clade</taxon>
        <taxon>NPAAA clade</taxon>
        <taxon>Hologalegina</taxon>
        <taxon>IRL clade</taxon>
        <taxon>Trifolieae</taxon>
        <taxon>Trifolium</taxon>
    </lineage>
</organism>
<dbReference type="EMBL" id="LXQA011152689">
    <property type="protein sequence ID" value="MCI86896.1"/>
    <property type="molecule type" value="Genomic_DNA"/>
</dbReference>
<feature type="non-terminal residue" evidence="2">
    <location>
        <position position="37"/>
    </location>
</feature>
<evidence type="ECO:0000313" key="3">
    <source>
        <dbReference type="Proteomes" id="UP000265520"/>
    </source>
</evidence>
<protein>
    <submittedName>
        <fullName evidence="2">Uncharacterized protein</fullName>
    </submittedName>
</protein>
<evidence type="ECO:0000313" key="2">
    <source>
        <dbReference type="EMBL" id="MCI86896.1"/>
    </source>
</evidence>
<keyword evidence="3" id="KW-1185">Reference proteome</keyword>
<comment type="caution">
    <text evidence="2">The sequence shown here is derived from an EMBL/GenBank/DDBJ whole genome shotgun (WGS) entry which is preliminary data.</text>
</comment>
<accession>A0A392VET2</accession>